<evidence type="ECO:0000256" key="4">
    <source>
        <dbReference type="HAMAP-Rule" id="MF_00171"/>
    </source>
</evidence>
<evidence type="ECO:0000313" key="9">
    <source>
        <dbReference type="EMBL" id="MCP3428046.1"/>
    </source>
</evidence>
<evidence type="ECO:0000259" key="8">
    <source>
        <dbReference type="Pfam" id="PF01416"/>
    </source>
</evidence>
<dbReference type="FunFam" id="3.30.70.580:FF:000001">
    <property type="entry name" value="tRNA pseudouridine synthase A"/>
    <property type="match status" value="1"/>
</dbReference>
<dbReference type="GO" id="GO:0031119">
    <property type="term" value="P:tRNA pseudouridine synthesis"/>
    <property type="evidence" value="ECO:0007669"/>
    <property type="project" value="UniProtKB-UniRule"/>
</dbReference>
<sequence>MSENKKKYALCVEYFGAQFYGWQRQANVPSIQESLELALSKIANEPVSVQCSGRTDSGVHATYQIVHFSTHAERDEKAWVLGINSNLPDPIAIKWVKPVDDNFHARFTATARRYRYVIYNDRTRPGILNKGVTQIYKPLDADLMDRAAQCLVGEHDFSAFRAAHCQSNTPWRNIHHVHVIRQGKYIVMDIKANAFLHHMVRNIIGSLAVIGAGEEPVTWMQTLLDSKDRTLAAATAKPDGLYFVDVDFPAQYGFPPSELGPIFLNLD</sequence>
<evidence type="ECO:0000256" key="6">
    <source>
        <dbReference type="PIRSR" id="PIRSR001430-2"/>
    </source>
</evidence>
<keyword evidence="3 4" id="KW-0413">Isomerase</keyword>
<dbReference type="Pfam" id="PF01416">
    <property type="entry name" value="PseudoU_synth_1"/>
    <property type="match status" value="2"/>
</dbReference>
<comment type="subunit">
    <text evidence="4">Homodimer.</text>
</comment>
<dbReference type="PANTHER" id="PTHR11142:SF0">
    <property type="entry name" value="TRNA PSEUDOURIDINE SYNTHASE-LIKE 1"/>
    <property type="match status" value="1"/>
</dbReference>
<comment type="caution">
    <text evidence="9">The sequence shown here is derived from an EMBL/GenBank/DDBJ whole genome shotgun (WGS) entry which is preliminary data.</text>
</comment>
<accession>A0AA41X222</accession>
<comment type="similarity">
    <text evidence="1 4 7">Belongs to the tRNA pseudouridine synthase TruA family.</text>
</comment>
<dbReference type="GO" id="GO:0160147">
    <property type="term" value="F:tRNA pseudouridine(38-40) synthase activity"/>
    <property type="evidence" value="ECO:0007669"/>
    <property type="project" value="UniProtKB-EC"/>
</dbReference>
<comment type="caution">
    <text evidence="4">Lacks conserved residue(s) required for the propagation of feature annotation.</text>
</comment>
<name>A0AA41X222_9ALTE</name>
<feature type="domain" description="Pseudouridine synthase I TruA alpha/beta" evidence="8">
    <location>
        <begin position="11"/>
        <end position="107"/>
    </location>
</feature>
<feature type="binding site" evidence="4 6">
    <location>
        <position position="114"/>
    </location>
    <ligand>
        <name>substrate</name>
    </ligand>
</feature>
<dbReference type="InterPro" id="IPR020095">
    <property type="entry name" value="PsdUridine_synth_TruA_C"/>
</dbReference>
<reference evidence="9" key="1">
    <citation type="submission" date="2022-07" db="EMBL/GenBank/DDBJ databases">
        <title>Characterization of the Novel Bacterium Alteromonas immobilis LMIT006 and Alteromonas gregis LMIT007.</title>
        <authorList>
            <person name="Lin X."/>
        </authorList>
    </citation>
    <scope>NUCLEOTIDE SEQUENCE</scope>
    <source>
        <strain evidence="9">LMIT007</strain>
    </source>
</reference>
<comment type="catalytic activity">
    <reaction evidence="4 7">
        <text>uridine(38/39/40) in tRNA = pseudouridine(38/39/40) in tRNA</text>
        <dbReference type="Rhea" id="RHEA:22376"/>
        <dbReference type="Rhea" id="RHEA-COMP:10085"/>
        <dbReference type="Rhea" id="RHEA-COMP:10087"/>
        <dbReference type="ChEBI" id="CHEBI:65314"/>
        <dbReference type="ChEBI" id="CHEBI:65315"/>
        <dbReference type="EC" id="5.4.99.12"/>
    </reaction>
</comment>
<dbReference type="PANTHER" id="PTHR11142">
    <property type="entry name" value="PSEUDOURIDYLATE SYNTHASE"/>
    <property type="match status" value="1"/>
</dbReference>
<dbReference type="InterPro" id="IPR020094">
    <property type="entry name" value="TruA/RsuA/RluB/E/F_N"/>
</dbReference>
<dbReference type="Gene3D" id="3.30.70.580">
    <property type="entry name" value="Pseudouridine synthase I, catalytic domain, N-terminal subdomain"/>
    <property type="match status" value="1"/>
</dbReference>
<dbReference type="InterPro" id="IPR001406">
    <property type="entry name" value="PsdUridine_synth_TruA"/>
</dbReference>
<protein>
    <recommendedName>
        <fullName evidence="4">tRNA pseudouridine synthase A</fullName>
        <ecNumber evidence="4">5.4.99.12</ecNumber>
    </recommendedName>
    <alternativeName>
        <fullName evidence="4">tRNA pseudouridine(38-40) synthase</fullName>
    </alternativeName>
    <alternativeName>
        <fullName evidence="4">tRNA pseudouridylate synthase I</fullName>
    </alternativeName>
    <alternativeName>
        <fullName evidence="4">tRNA-uridine isomerase I</fullName>
    </alternativeName>
</protein>
<dbReference type="FunFam" id="3.30.70.660:FF:000001">
    <property type="entry name" value="tRNA pseudouridine synthase A"/>
    <property type="match status" value="1"/>
</dbReference>
<gene>
    <name evidence="4 9" type="primary">truA</name>
    <name evidence="9" type="ORF">NLF92_03680</name>
</gene>
<dbReference type="HAMAP" id="MF_00171">
    <property type="entry name" value="TruA"/>
    <property type="match status" value="1"/>
</dbReference>
<dbReference type="AlphaFoldDB" id="A0AA41X222"/>
<dbReference type="Proteomes" id="UP001165413">
    <property type="component" value="Unassembled WGS sequence"/>
</dbReference>
<dbReference type="NCBIfam" id="TIGR00071">
    <property type="entry name" value="hisT_truA"/>
    <property type="match status" value="1"/>
</dbReference>
<evidence type="ECO:0000256" key="3">
    <source>
        <dbReference type="ARBA" id="ARBA00023235"/>
    </source>
</evidence>
<feature type="domain" description="Pseudouridine synthase I TruA alpha/beta" evidence="8">
    <location>
        <begin position="147"/>
        <end position="249"/>
    </location>
</feature>
<dbReference type="RefSeq" id="WP_254099015.1">
    <property type="nucleotide sequence ID" value="NZ_JANATA010000004.1"/>
</dbReference>
<dbReference type="InterPro" id="IPR020097">
    <property type="entry name" value="PsdUridine_synth_TruA_a/b_dom"/>
</dbReference>
<feature type="active site" description="Nucleophile" evidence="4 5">
    <location>
        <position position="56"/>
    </location>
</feature>
<evidence type="ECO:0000313" key="10">
    <source>
        <dbReference type="Proteomes" id="UP001165413"/>
    </source>
</evidence>
<organism evidence="9 10">
    <name type="scientific">Opacimonas viscosa</name>
    <dbReference type="NCBI Taxonomy" id="2961944"/>
    <lineage>
        <taxon>Bacteria</taxon>
        <taxon>Pseudomonadati</taxon>
        <taxon>Pseudomonadota</taxon>
        <taxon>Gammaproteobacteria</taxon>
        <taxon>Alteromonadales</taxon>
        <taxon>Alteromonadaceae</taxon>
        <taxon>Opacimonas</taxon>
    </lineage>
</organism>
<dbReference type="GO" id="GO:0003723">
    <property type="term" value="F:RNA binding"/>
    <property type="evidence" value="ECO:0007669"/>
    <property type="project" value="InterPro"/>
</dbReference>
<comment type="function">
    <text evidence="4">Formation of pseudouridine at positions 38, 39 and 40 in the anticodon stem and loop of transfer RNAs.</text>
</comment>
<dbReference type="EC" id="5.4.99.12" evidence="4"/>
<evidence type="ECO:0000256" key="5">
    <source>
        <dbReference type="PIRSR" id="PIRSR001430-1"/>
    </source>
</evidence>
<dbReference type="PIRSF" id="PIRSF001430">
    <property type="entry name" value="tRNA_psdUrid_synth"/>
    <property type="match status" value="1"/>
</dbReference>
<keyword evidence="10" id="KW-1185">Reference proteome</keyword>
<dbReference type="InterPro" id="IPR020103">
    <property type="entry name" value="PsdUridine_synth_cat_dom_sf"/>
</dbReference>
<evidence type="ECO:0000256" key="7">
    <source>
        <dbReference type="RuleBase" id="RU003792"/>
    </source>
</evidence>
<dbReference type="SUPFAM" id="SSF55120">
    <property type="entry name" value="Pseudouridine synthase"/>
    <property type="match status" value="1"/>
</dbReference>
<dbReference type="CDD" id="cd02570">
    <property type="entry name" value="PseudoU_synth_EcTruA"/>
    <property type="match status" value="1"/>
</dbReference>
<dbReference type="Gene3D" id="3.30.70.660">
    <property type="entry name" value="Pseudouridine synthase I, catalytic domain, C-terminal subdomain"/>
    <property type="match status" value="1"/>
</dbReference>
<proteinExistence type="inferred from homology"/>
<dbReference type="EMBL" id="JANATA010000004">
    <property type="protein sequence ID" value="MCP3428046.1"/>
    <property type="molecule type" value="Genomic_DNA"/>
</dbReference>
<keyword evidence="2 4" id="KW-0819">tRNA processing</keyword>
<evidence type="ECO:0000256" key="2">
    <source>
        <dbReference type="ARBA" id="ARBA00022694"/>
    </source>
</evidence>
<evidence type="ECO:0000256" key="1">
    <source>
        <dbReference type="ARBA" id="ARBA00009375"/>
    </source>
</evidence>